<comment type="caution">
    <text evidence="1">The sequence shown here is derived from an EMBL/GenBank/DDBJ whole genome shotgun (WGS) entry which is preliminary data.</text>
</comment>
<organism evidence="1 2">
    <name type="scientific">Sphingomonas arantia</name>
    <dbReference type="NCBI Taxonomy" id="1460676"/>
    <lineage>
        <taxon>Bacteria</taxon>
        <taxon>Pseudomonadati</taxon>
        <taxon>Pseudomonadota</taxon>
        <taxon>Alphaproteobacteria</taxon>
        <taxon>Sphingomonadales</taxon>
        <taxon>Sphingomonadaceae</taxon>
        <taxon>Sphingomonas</taxon>
    </lineage>
</organism>
<dbReference type="Proteomes" id="UP001597400">
    <property type="component" value="Unassembled WGS sequence"/>
</dbReference>
<protein>
    <submittedName>
        <fullName evidence="1">Uncharacterized protein</fullName>
    </submittedName>
</protein>
<reference evidence="2" key="1">
    <citation type="journal article" date="2019" name="Int. J. Syst. Evol. Microbiol.">
        <title>The Global Catalogue of Microorganisms (GCM) 10K type strain sequencing project: providing services to taxonomists for standard genome sequencing and annotation.</title>
        <authorList>
            <consortium name="The Broad Institute Genomics Platform"/>
            <consortium name="The Broad Institute Genome Sequencing Center for Infectious Disease"/>
            <person name="Wu L."/>
            <person name="Ma J."/>
        </authorList>
    </citation>
    <scope>NUCLEOTIDE SEQUENCE [LARGE SCALE GENOMIC DNA]</scope>
    <source>
        <strain evidence="2">CGMCC 1.12702</strain>
    </source>
</reference>
<dbReference type="EMBL" id="JBHUGS010000002">
    <property type="protein sequence ID" value="MFD1950680.1"/>
    <property type="molecule type" value="Genomic_DNA"/>
</dbReference>
<dbReference type="RefSeq" id="WP_380928880.1">
    <property type="nucleotide sequence ID" value="NZ_JBHUGS010000002.1"/>
</dbReference>
<accession>A0ABW4TXR3</accession>
<evidence type="ECO:0000313" key="2">
    <source>
        <dbReference type="Proteomes" id="UP001597400"/>
    </source>
</evidence>
<keyword evidence="2" id="KW-1185">Reference proteome</keyword>
<evidence type="ECO:0000313" key="1">
    <source>
        <dbReference type="EMBL" id="MFD1950680.1"/>
    </source>
</evidence>
<gene>
    <name evidence="1" type="ORF">ACFSGX_07860</name>
</gene>
<name>A0ABW4TXR3_9SPHN</name>
<proteinExistence type="predicted"/>
<sequence>MTALNMMIQRRARAGYIISDGATTAPDGTLLGNSPKIIMSAGRFPWAAGVTGSVPPASIHAELGKANPVSLKQLLCRLPGAMRSAIQRTARDTSKDPADLDLALVGVAWDFDAKAPSGFIIQSRAGIITPDAEPFVWYETDWNLAGGEIGSDAAAQLGRACDLTDPKSFDPERDGLALIERQRRAAITPTTPGFDTSCRHRIGGDIDMTVVTRTGVQVWCIHKFPDVVGEPIRLDEAQ</sequence>